<evidence type="ECO:0000313" key="2">
    <source>
        <dbReference type="EMBL" id="KAK9915933.1"/>
    </source>
</evidence>
<organism evidence="2 3">
    <name type="scientific">Coccomyxa subellipsoidea</name>
    <dbReference type="NCBI Taxonomy" id="248742"/>
    <lineage>
        <taxon>Eukaryota</taxon>
        <taxon>Viridiplantae</taxon>
        <taxon>Chlorophyta</taxon>
        <taxon>core chlorophytes</taxon>
        <taxon>Trebouxiophyceae</taxon>
        <taxon>Trebouxiophyceae incertae sedis</taxon>
        <taxon>Coccomyxaceae</taxon>
        <taxon>Coccomyxa</taxon>
    </lineage>
</organism>
<protein>
    <submittedName>
        <fullName evidence="2">Uncharacterized protein</fullName>
    </submittedName>
</protein>
<evidence type="ECO:0000256" key="1">
    <source>
        <dbReference type="SAM" id="MobiDB-lite"/>
    </source>
</evidence>
<feature type="region of interest" description="Disordered" evidence="1">
    <location>
        <begin position="35"/>
        <end position="78"/>
    </location>
</feature>
<comment type="caution">
    <text evidence="2">The sequence shown here is derived from an EMBL/GenBank/DDBJ whole genome shotgun (WGS) entry which is preliminary data.</text>
</comment>
<keyword evidence="3" id="KW-1185">Reference proteome</keyword>
<gene>
    <name evidence="2" type="ORF">WJX75_006143</name>
</gene>
<feature type="region of interest" description="Disordered" evidence="1">
    <location>
        <begin position="1"/>
        <end position="21"/>
    </location>
</feature>
<sequence length="78" mass="8506">MKDQANNVQGAGQPKRQRLEVPSVSLLERKLCFAPETADVSDGQQKESQGAGQKGERRRAGIVELQTDKEKVPGSELT</sequence>
<evidence type="ECO:0000313" key="3">
    <source>
        <dbReference type="Proteomes" id="UP001491310"/>
    </source>
</evidence>
<feature type="compositionally biased region" description="Basic and acidic residues" evidence="1">
    <location>
        <begin position="54"/>
        <end position="78"/>
    </location>
</feature>
<reference evidence="2 3" key="1">
    <citation type="journal article" date="2024" name="Nat. Commun.">
        <title>Phylogenomics reveals the evolutionary origins of lichenization in chlorophyte algae.</title>
        <authorList>
            <person name="Puginier C."/>
            <person name="Libourel C."/>
            <person name="Otte J."/>
            <person name="Skaloud P."/>
            <person name="Haon M."/>
            <person name="Grisel S."/>
            <person name="Petersen M."/>
            <person name="Berrin J.G."/>
            <person name="Delaux P.M."/>
            <person name="Dal Grande F."/>
            <person name="Keller J."/>
        </authorList>
    </citation>
    <scope>NUCLEOTIDE SEQUENCE [LARGE SCALE GENOMIC DNA]</scope>
    <source>
        <strain evidence="2 3">SAG 216-7</strain>
    </source>
</reference>
<accession>A0ABR2YVV9</accession>
<proteinExistence type="predicted"/>
<feature type="compositionally biased region" description="Polar residues" evidence="1">
    <location>
        <begin position="42"/>
        <end position="51"/>
    </location>
</feature>
<feature type="compositionally biased region" description="Polar residues" evidence="1">
    <location>
        <begin position="1"/>
        <end position="10"/>
    </location>
</feature>
<dbReference type="Proteomes" id="UP001491310">
    <property type="component" value="Unassembled WGS sequence"/>
</dbReference>
<dbReference type="EMBL" id="JALJOT010000004">
    <property type="protein sequence ID" value="KAK9915933.1"/>
    <property type="molecule type" value="Genomic_DNA"/>
</dbReference>
<name>A0ABR2YVV9_9CHLO</name>